<comment type="caution">
    <text evidence="6">The sequence shown here is derived from an EMBL/GenBank/DDBJ whole genome shotgun (WGS) entry which is preliminary data.</text>
</comment>
<evidence type="ECO:0000256" key="1">
    <source>
        <dbReference type="ARBA" id="ARBA00004230"/>
    </source>
</evidence>
<reference evidence="6" key="1">
    <citation type="journal article" date="2023" name="Mol. Biol. Evol.">
        <title>Third-Generation Sequencing Reveals the Adaptive Role of the Epigenome in Three Deep-Sea Polychaetes.</title>
        <authorList>
            <person name="Perez M."/>
            <person name="Aroh O."/>
            <person name="Sun Y."/>
            <person name="Lan Y."/>
            <person name="Juniper S.K."/>
            <person name="Young C.R."/>
            <person name="Angers B."/>
            <person name="Qian P.Y."/>
        </authorList>
    </citation>
    <scope>NUCLEOTIDE SEQUENCE</scope>
    <source>
        <strain evidence="6">R07B-5</strain>
    </source>
</reference>
<dbReference type="SUPFAM" id="SSF47391">
    <property type="entry name" value="Dimerization-anchoring domain of cAMP-dependent PK regulatory subunit"/>
    <property type="match status" value="1"/>
</dbReference>
<gene>
    <name evidence="6" type="ORF">NP493_271g02027</name>
</gene>
<proteinExistence type="inferred from homology"/>
<organism evidence="6 7">
    <name type="scientific">Ridgeia piscesae</name>
    <name type="common">Tubeworm</name>
    <dbReference type="NCBI Taxonomy" id="27915"/>
    <lineage>
        <taxon>Eukaryota</taxon>
        <taxon>Metazoa</taxon>
        <taxon>Spiralia</taxon>
        <taxon>Lophotrochozoa</taxon>
        <taxon>Annelida</taxon>
        <taxon>Polychaeta</taxon>
        <taxon>Sedentaria</taxon>
        <taxon>Canalipalpata</taxon>
        <taxon>Sabellida</taxon>
        <taxon>Siboglinidae</taxon>
        <taxon>Ridgeia</taxon>
    </lineage>
</organism>
<dbReference type="AlphaFoldDB" id="A0AAD9UCD9"/>
<evidence type="ECO:0000313" key="7">
    <source>
        <dbReference type="Proteomes" id="UP001209878"/>
    </source>
</evidence>
<dbReference type="FunFam" id="1.20.890.10:FF:000004">
    <property type="entry name" value="ropporin-1-like protein isoform X2"/>
    <property type="match status" value="1"/>
</dbReference>
<accession>A0AAD9UCD9</accession>
<dbReference type="CDD" id="cd23019">
    <property type="entry name" value="DD_ROP"/>
    <property type="match status" value="1"/>
</dbReference>
<evidence type="ECO:0000256" key="4">
    <source>
        <dbReference type="ARBA" id="ARBA00023273"/>
    </source>
</evidence>
<evidence type="ECO:0000256" key="3">
    <source>
        <dbReference type="ARBA" id="ARBA00023069"/>
    </source>
</evidence>
<keyword evidence="4" id="KW-0966">Cell projection</keyword>
<dbReference type="PANTHER" id="PTHR14952:SF9">
    <property type="entry name" value="EF-HAND DOMAIN-CONTAINING PROTEIN"/>
    <property type="match status" value="1"/>
</dbReference>
<keyword evidence="2" id="KW-0282">Flagellum</keyword>
<evidence type="ECO:0000313" key="6">
    <source>
        <dbReference type="EMBL" id="KAK2184337.1"/>
    </source>
</evidence>
<dbReference type="Gene3D" id="1.20.890.10">
    <property type="entry name" value="cAMP-dependent protein kinase regulatory subunit, dimerization-anchoring domain"/>
    <property type="match status" value="1"/>
</dbReference>
<dbReference type="GO" id="GO:0031514">
    <property type="term" value="C:motile cilium"/>
    <property type="evidence" value="ECO:0007669"/>
    <property type="project" value="UniProtKB-SubCell"/>
</dbReference>
<comment type="similarity">
    <text evidence="5">Belongs to the ropporin family.</text>
</comment>
<dbReference type="EMBL" id="JAODUO010000270">
    <property type="protein sequence ID" value="KAK2184337.1"/>
    <property type="molecule type" value="Genomic_DNA"/>
</dbReference>
<dbReference type="Proteomes" id="UP001209878">
    <property type="component" value="Unassembled WGS sequence"/>
</dbReference>
<dbReference type="PANTHER" id="PTHR14952">
    <property type="entry name" value="ROPPORIN-1-LIKE PROTEIN"/>
    <property type="match status" value="1"/>
</dbReference>
<comment type="subcellular location">
    <subcellularLocation>
        <location evidence="1">Cell projection</location>
        <location evidence="1">Cilium</location>
        <location evidence="1">Flagellum</location>
    </subcellularLocation>
</comment>
<protein>
    <recommendedName>
        <fullName evidence="8">Ropporin-1-like protein</fullName>
    </recommendedName>
</protein>
<keyword evidence="3" id="KW-0969">Cilium</keyword>
<evidence type="ECO:0008006" key="8">
    <source>
        <dbReference type="Google" id="ProtNLM"/>
    </source>
</evidence>
<evidence type="ECO:0000256" key="5">
    <source>
        <dbReference type="ARBA" id="ARBA00035651"/>
    </source>
</evidence>
<keyword evidence="7" id="KW-1185">Reference proteome</keyword>
<sequence>MPAPDEPYYTSEQINIPPELPDILKQFTKAAIRTQPKDVLAWSAAYFRSLANGETPPVKERLEMPVATQKTDTGLTPGLLRVLNKQLGPKKSVPLRLIEDKWKDLGLPKEQFDELTRIGGFSDTVDWLKFFSLACSALGENITDAMVAICEILTADPEGGAARIPYPLFQELYRYLAEVDGEISQEHTKTVYGYLAYYVDKQDGFVQPRNFTTGDCPKLSG</sequence>
<evidence type="ECO:0000256" key="2">
    <source>
        <dbReference type="ARBA" id="ARBA00022846"/>
    </source>
</evidence>
<dbReference type="InterPro" id="IPR047844">
    <property type="entry name" value="ROP_DD"/>
</dbReference>
<name>A0AAD9UCD9_RIDPI</name>